<feature type="domain" description="Phospholipid/glycerol acyltransferase" evidence="8">
    <location>
        <begin position="446"/>
        <end position="560"/>
    </location>
</feature>
<dbReference type="Pfam" id="PF00501">
    <property type="entry name" value="AMP-binding"/>
    <property type="match status" value="1"/>
</dbReference>
<proteinExistence type="predicted"/>
<evidence type="ECO:0000313" key="10">
    <source>
        <dbReference type="Proteomes" id="UP000019464"/>
    </source>
</evidence>
<feature type="transmembrane region" description="Helical" evidence="7">
    <location>
        <begin position="236"/>
        <end position="260"/>
    </location>
</feature>
<reference evidence="10" key="1">
    <citation type="submission" date="2012-11" db="EMBL/GenBank/DDBJ databases">
        <authorList>
            <person name="Singh A."/>
            <person name="Pinnaka A.K."/>
            <person name="Vaidya B."/>
        </authorList>
    </citation>
    <scope>NUCLEOTIDE SEQUENCE [LARGE SCALE GENOMIC DNA]</scope>
    <source>
        <strain evidence="10">AK23</strain>
    </source>
</reference>
<feature type="transmembrane region" description="Helical" evidence="7">
    <location>
        <begin position="327"/>
        <end position="348"/>
    </location>
</feature>
<feature type="transmembrane region" description="Helical" evidence="7">
    <location>
        <begin position="304"/>
        <end position="321"/>
    </location>
</feature>
<evidence type="ECO:0000256" key="1">
    <source>
        <dbReference type="ARBA" id="ARBA00004651"/>
    </source>
</evidence>
<feature type="transmembrane region" description="Helical" evidence="7">
    <location>
        <begin position="176"/>
        <end position="197"/>
    </location>
</feature>
<dbReference type="PANTHER" id="PTHR43266">
    <property type="entry name" value="MACROLIDE-EFFLUX PROTEIN"/>
    <property type="match status" value="1"/>
</dbReference>
<dbReference type="PATRIC" id="fig|1229521.3.peg.800"/>
<protein>
    <submittedName>
        <fullName evidence="9">Bifunctional protein aas</fullName>
    </submittedName>
</protein>
<keyword evidence="6 7" id="KW-0472">Membrane</keyword>
<dbReference type="STRING" id="1229521.D791_00788"/>
<evidence type="ECO:0000259" key="8">
    <source>
        <dbReference type="SMART" id="SM00563"/>
    </source>
</evidence>
<dbReference type="InterPro" id="IPR000873">
    <property type="entry name" value="AMP-dep_synth/lig_dom"/>
</dbReference>
<dbReference type="Pfam" id="PF01553">
    <property type="entry name" value="Acyltransferase"/>
    <property type="match status" value="1"/>
</dbReference>
<keyword evidence="2" id="KW-0813">Transport</keyword>
<accession>W9UZ74</accession>
<dbReference type="InterPro" id="IPR042099">
    <property type="entry name" value="ANL_N_sf"/>
</dbReference>
<evidence type="ECO:0000256" key="2">
    <source>
        <dbReference type="ARBA" id="ARBA00022448"/>
    </source>
</evidence>
<feature type="transmembrane region" description="Helical" evidence="7">
    <location>
        <begin position="368"/>
        <end position="387"/>
    </location>
</feature>
<keyword evidence="10" id="KW-1185">Reference proteome</keyword>
<gene>
    <name evidence="9" type="primary">aas_1</name>
    <name evidence="9" type="ORF">D791_00788</name>
</gene>
<dbReference type="InterPro" id="IPR036259">
    <property type="entry name" value="MFS_trans_sf"/>
</dbReference>
<dbReference type="SUPFAM" id="SSF103473">
    <property type="entry name" value="MFS general substrate transporter"/>
    <property type="match status" value="1"/>
</dbReference>
<dbReference type="GO" id="GO:0016746">
    <property type="term" value="F:acyltransferase activity"/>
    <property type="evidence" value="ECO:0007669"/>
    <property type="project" value="InterPro"/>
</dbReference>
<dbReference type="SUPFAM" id="SSF56801">
    <property type="entry name" value="Acetyl-CoA synthetase-like"/>
    <property type="match status" value="1"/>
</dbReference>
<dbReference type="SMART" id="SM00563">
    <property type="entry name" value="PlsC"/>
    <property type="match status" value="1"/>
</dbReference>
<dbReference type="CDD" id="cd07989">
    <property type="entry name" value="LPLAT_AGPAT-like"/>
    <property type="match status" value="1"/>
</dbReference>
<feature type="transmembrane region" description="Helical" evidence="7">
    <location>
        <begin position="43"/>
        <end position="69"/>
    </location>
</feature>
<evidence type="ECO:0000256" key="4">
    <source>
        <dbReference type="ARBA" id="ARBA00022692"/>
    </source>
</evidence>
<dbReference type="EMBL" id="AONB01000002">
    <property type="protein sequence ID" value="EXJ12543.1"/>
    <property type="molecule type" value="Genomic_DNA"/>
</dbReference>
<feature type="transmembrane region" description="Helical" evidence="7">
    <location>
        <begin position="81"/>
        <end position="100"/>
    </location>
</feature>
<dbReference type="GO" id="GO:0022857">
    <property type="term" value="F:transmembrane transporter activity"/>
    <property type="evidence" value="ECO:0007669"/>
    <property type="project" value="InterPro"/>
</dbReference>
<dbReference type="Gene3D" id="3.40.50.12780">
    <property type="entry name" value="N-terminal domain of ligase-like"/>
    <property type="match status" value="1"/>
</dbReference>
<dbReference type="SUPFAM" id="SSF69593">
    <property type="entry name" value="Glycerol-3-phosphate (1)-acyltransferase"/>
    <property type="match status" value="1"/>
</dbReference>
<evidence type="ECO:0000256" key="7">
    <source>
        <dbReference type="SAM" id="Phobius"/>
    </source>
</evidence>
<comment type="subcellular location">
    <subcellularLocation>
        <location evidence="1">Cell membrane</location>
        <topology evidence="1">Multi-pass membrane protein</topology>
    </subcellularLocation>
</comment>
<keyword evidence="5 7" id="KW-1133">Transmembrane helix</keyword>
<keyword evidence="3" id="KW-1003">Cell membrane</keyword>
<evidence type="ECO:0000313" key="9">
    <source>
        <dbReference type="EMBL" id="EXJ12543.1"/>
    </source>
</evidence>
<reference evidence="9 10" key="2">
    <citation type="journal article" date="2015" name="Syst. Appl. Microbiol.">
        <title>Nitrincola nitratireducens sp. nov. isolated from a haloalkaline crater lake.</title>
        <authorList>
            <person name="Singh A."/>
            <person name="Vaidya B."/>
            <person name="Tanuku N.R."/>
            <person name="Pinnaka A.K."/>
        </authorList>
    </citation>
    <scope>NUCLEOTIDE SEQUENCE [LARGE SCALE GENOMIC DNA]</scope>
    <source>
        <strain evidence="9 10">AK23</strain>
    </source>
</reference>
<dbReference type="PROSITE" id="PS00455">
    <property type="entry name" value="AMP_BINDING"/>
    <property type="match status" value="1"/>
</dbReference>
<evidence type="ECO:0000256" key="5">
    <source>
        <dbReference type="ARBA" id="ARBA00022989"/>
    </source>
</evidence>
<feature type="transmembrane region" description="Helical" evidence="7">
    <location>
        <begin position="393"/>
        <end position="411"/>
    </location>
</feature>
<keyword evidence="4 7" id="KW-0812">Transmembrane</keyword>
<dbReference type="InterPro" id="IPR002123">
    <property type="entry name" value="Plipid/glycerol_acylTrfase"/>
</dbReference>
<comment type="caution">
    <text evidence="9">The sequence shown here is derived from an EMBL/GenBank/DDBJ whole genome shotgun (WGS) entry which is preliminary data.</text>
</comment>
<dbReference type="Gene3D" id="1.20.1250.20">
    <property type="entry name" value="MFS general substrate transporter like domains"/>
    <property type="match status" value="1"/>
</dbReference>
<evidence type="ECO:0000256" key="6">
    <source>
        <dbReference type="ARBA" id="ARBA00023136"/>
    </source>
</evidence>
<name>W9UZ74_9GAMM</name>
<evidence type="ECO:0000256" key="3">
    <source>
        <dbReference type="ARBA" id="ARBA00022475"/>
    </source>
</evidence>
<dbReference type="CDD" id="cd06173">
    <property type="entry name" value="MFS_MefA_like"/>
    <property type="match status" value="1"/>
</dbReference>
<dbReference type="InterPro" id="IPR011701">
    <property type="entry name" value="MFS"/>
</dbReference>
<dbReference type="RefSeq" id="WP_337588592.1">
    <property type="nucleotide sequence ID" value="NZ_AONB01000002.1"/>
</dbReference>
<dbReference type="GO" id="GO:0005886">
    <property type="term" value="C:plasma membrane"/>
    <property type="evidence" value="ECO:0007669"/>
    <property type="project" value="UniProtKB-SubCell"/>
</dbReference>
<dbReference type="InterPro" id="IPR020845">
    <property type="entry name" value="AMP-binding_CS"/>
</dbReference>
<feature type="transmembrane region" description="Helical" evidence="7">
    <location>
        <begin position="7"/>
        <end position="23"/>
    </location>
</feature>
<dbReference type="AlphaFoldDB" id="W9UZ74"/>
<dbReference type="PANTHER" id="PTHR43266:SF2">
    <property type="entry name" value="MAJOR FACILITATOR SUPERFAMILY (MFS) PROFILE DOMAIN-CONTAINING PROTEIN"/>
    <property type="match status" value="1"/>
</dbReference>
<dbReference type="Proteomes" id="UP000019464">
    <property type="component" value="Unassembled WGS sequence"/>
</dbReference>
<organism evidence="9 10">
    <name type="scientific">Nitrincola nitratireducens</name>
    <dbReference type="NCBI Taxonomy" id="1229521"/>
    <lineage>
        <taxon>Bacteria</taxon>
        <taxon>Pseudomonadati</taxon>
        <taxon>Pseudomonadota</taxon>
        <taxon>Gammaproteobacteria</taxon>
        <taxon>Oceanospirillales</taxon>
        <taxon>Oceanospirillaceae</taxon>
        <taxon>Nitrincola</taxon>
    </lineage>
</organism>
<feature type="transmembrane region" description="Helical" evidence="7">
    <location>
        <begin position="139"/>
        <end position="161"/>
    </location>
</feature>
<sequence>MLKLRHFAGAIPFLVAVFLNAFVDLGHKIIIQNTVFKLYDGPLQVILIASVNGLILLPFIVLLSPAGFLSDKYRKTSIMQASAWAAVAITLGITACYYMGWFWAAFAMTFLLAAQSAVYSPAKYGYIRELFGKEHLGEANGLVSALSICAILVGIFAFSILFEHWYPAGSLSEADILRAIAPIGWLLVLNSVIELAMMYRLPVQPATGVNTTFETKKYLSGRLFGKDLQPLLKSKVIRLSVIGLATFWGVGQVMLAAFPAFAKEEMFLTNTIFVQGILACSGVGIALGSVFAGRFSRDYIETGLLPLGALGIAMGLLYLPFTETLMAAALTFLFIGFMGGIFIVPLNALIQFHADESEMGRTLAANNWVQTVVMLSFLLLTVAFSLLGLSSKALLELIAIVALVGCFYTIYQLPQSLTRCVLSWVMSRRYKVAVQGLEHMPAQGGVLLLGNHISWVDWAIVQLASPRPVRFVMLRSIYERWYLTWLFDLFGCIPIEQGVSSRNALKTVSDALNKGEVVCLFPEGTISRTGHLGDFRRGYERACMDVTSDVVILPFYLRGLWGSQFSRSSSHLKNNSLRLTRRDLIVAFGAPLPATTTADVLKRRVFDLSISSWEAYVETLPTVSKAWIHSAKRTGRRLAIADVVSGRDLSGYQALTGSIVLARRIKRHSPEQNLGLLLPSSAGGMLANMAALLRGKTLVNLNYTASLAALEAAVAQADIRTLYTSRRFMKKLEGRGIHLEALLNRLKVVYLEDAFEKVSLVEKLLTLVSVTVLPAWLLCWLHSRAHNSDATAAILFSSGSEGAPKGVCLSHKNIMANVKQTAEVLNTEEQDIVMANLLVSCLWLNHYAVYALDRKCARGVPS</sequence>
<dbReference type="Pfam" id="PF07690">
    <property type="entry name" value="MFS_1"/>
    <property type="match status" value="1"/>
</dbReference>
<feature type="transmembrane region" description="Helical" evidence="7">
    <location>
        <begin position="272"/>
        <end position="292"/>
    </location>
</feature>